<name>A0A0D0APD5_9AGAM</name>
<keyword evidence="3" id="KW-1185">Reference proteome</keyword>
<feature type="region of interest" description="Disordered" evidence="1">
    <location>
        <begin position="203"/>
        <end position="228"/>
    </location>
</feature>
<dbReference type="STRING" id="930992.A0A0D0APD5"/>
<proteinExistence type="predicted"/>
<accession>A0A0D0APD5</accession>
<protein>
    <submittedName>
        <fullName evidence="2">Uncharacterized protein</fullName>
    </submittedName>
</protein>
<reference evidence="2 3" key="1">
    <citation type="submission" date="2014-04" db="EMBL/GenBank/DDBJ databases">
        <authorList>
            <consortium name="DOE Joint Genome Institute"/>
            <person name="Kuo A."/>
            <person name="Ruytinx J."/>
            <person name="Rineau F."/>
            <person name="Colpaert J."/>
            <person name="Kohler A."/>
            <person name="Nagy L.G."/>
            <person name="Floudas D."/>
            <person name="Copeland A."/>
            <person name="Barry K.W."/>
            <person name="Cichocki N."/>
            <person name="Veneault-Fourrey C."/>
            <person name="LaButti K."/>
            <person name="Lindquist E.A."/>
            <person name="Lipzen A."/>
            <person name="Lundell T."/>
            <person name="Morin E."/>
            <person name="Murat C."/>
            <person name="Sun H."/>
            <person name="Tunlid A."/>
            <person name="Henrissat B."/>
            <person name="Grigoriev I.V."/>
            <person name="Hibbett D.S."/>
            <person name="Martin F."/>
            <person name="Nordberg H.P."/>
            <person name="Cantor M.N."/>
            <person name="Hua S.X."/>
        </authorList>
    </citation>
    <scope>NUCLEOTIDE SEQUENCE [LARGE SCALE GENOMIC DNA]</scope>
    <source>
        <strain evidence="2 3">UH-Slu-Lm8-n1</strain>
    </source>
</reference>
<feature type="region of interest" description="Disordered" evidence="1">
    <location>
        <begin position="422"/>
        <end position="480"/>
    </location>
</feature>
<feature type="region of interest" description="Disordered" evidence="1">
    <location>
        <begin position="1"/>
        <end position="70"/>
    </location>
</feature>
<sequence>MMTSKRPLDVYESPSASPRGPKRRQLSHSLPPSSPFTSASSLFATPRTPSSLRNWKVPSDSPTNPFGRARRLTTSTTLPRPSSYARHLPLRFQLIRPDGDGRSHTNKDGVYRVVQVPLTYTLGHLRKLIKFVFQPAKESEMGGSYRFRRAARYASIPLRARHPATSSPKGKQPALGFDYEPGHLFEVQKDIEISRSGEITSGKTTLKASTARDPYHYPGNGSEGSLLDAEDGEDDIWRWEAEEDFQLSQLWAPGGDLEKGIIYHHDSTTQIHITLNTKKIPGRKGVGNKPFLFMAWGSIDLFAPPSATSSIILTGVEVTRWNGILAFEKFLKAEEEQERLERGVGDEELLDIDAEGQVDPDMSSLTLPMCSSVGFSSPSSLSSSIFSLTYSSSASSAITPFPASPSRKRRVDYANKRMLELTKKVSKTPNDWDGGDKKEEEVDELDDDDDEDEDEDEDEDPAAEEKPSDWDPFGPDEAEI</sequence>
<dbReference type="Proteomes" id="UP000054485">
    <property type="component" value="Unassembled WGS sequence"/>
</dbReference>
<evidence type="ECO:0000313" key="2">
    <source>
        <dbReference type="EMBL" id="KIK33833.1"/>
    </source>
</evidence>
<dbReference type="EMBL" id="KN835861">
    <property type="protein sequence ID" value="KIK33833.1"/>
    <property type="molecule type" value="Genomic_DNA"/>
</dbReference>
<feature type="compositionally biased region" description="Polar residues" evidence="1">
    <location>
        <begin position="27"/>
        <end position="53"/>
    </location>
</feature>
<dbReference type="InParanoid" id="A0A0D0APD5"/>
<evidence type="ECO:0000313" key="3">
    <source>
        <dbReference type="Proteomes" id="UP000054485"/>
    </source>
</evidence>
<organism evidence="2 3">
    <name type="scientific">Suillus luteus UH-Slu-Lm8-n1</name>
    <dbReference type="NCBI Taxonomy" id="930992"/>
    <lineage>
        <taxon>Eukaryota</taxon>
        <taxon>Fungi</taxon>
        <taxon>Dikarya</taxon>
        <taxon>Basidiomycota</taxon>
        <taxon>Agaricomycotina</taxon>
        <taxon>Agaricomycetes</taxon>
        <taxon>Agaricomycetidae</taxon>
        <taxon>Boletales</taxon>
        <taxon>Suillineae</taxon>
        <taxon>Suillaceae</taxon>
        <taxon>Suillus</taxon>
    </lineage>
</organism>
<dbReference type="HOGENOM" id="CLU_019697_0_0_1"/>
<feature type="compositionally biased region" description="Acidic residues" evidence="1">
    <location>
        <begin position="441"/>
        <end position="462"/>
    </location>
</feature>
<dbReference type="AlphaFoldDB" id="A0A0D0APD5"/>
<dbReference type="OrthoDB" id="2940229at2759"/>
<reference evidence="3" key="2">
    <citation type="submission" date="2015-01" db="EMBL/GenBank/DDBJ databases">
        <title>Evolutionary Origins and Diversification of the Mycorrhizal Mutualists.</title>
        <authorList>
            <consortium name="DOE Joint Genome Institute"/>
            <consortium name="Mycorrhizal Genomics Consortium"/>
            <person name="Kohler A."/>
            <person name="Kuo A."/>
            <person name="Nagy L.G."/>
            <person name="Floudas D."/>
            <person name="Copeland A."/>
            <person name="Barry K.W."/>
            <person name="Cichocki N."/>
            <person name="Veneault-Fourrey C."/>
            <person name="LaButti K."/>
            <person name="Lindquist E.A."/>
            <person name="Lipzen A."/>
            <person name="Lundell T."/>
            <person name="Morin E."/>
            <person name="Murat C."/>
            <person name="Riley R."/>
            <person name="Ohm R."/>
            <person name="Sun H."/>
            <person name="Tunlid A."/>
            <person name="Henrissat B."/>
            <person name="Grigoriev I.V."/>
            <person name="Hibbett D.S."/>
            <person name="Martin F."/>
        </authorList>
    </citation>
    <scope>NUCLEOTIDE SEQUENCE [LARGE SCALE GENOMIC DNA]</scope>
    <source>
        <strain evidence="3">UH-Slu-Lm8-n1</strain>
    </source>
</reference>
<evidence type="ECO:0000256" key="1">
    <source>
        <dbReference type="SAM" id="MobiDB-lite"/>
    </source>
</evidence>
<gene>
    <name evidence="2" type="ORF">CY34DRAFT_813350</name>
</gene>